<dbReference type="PROSITE" id="PS51257">
    <property type="entry name" value="PROKAR_LIPOPROTEIN"/>
    <property type="match status" value="1"/>
</dbReference>
<sequence length="130" mass="14637">MKKVMLVFVFLATACSSPPEAPKVDWKGNAEVMNSHAIDWQANQGVIKSDSVTGQWSQVLRGFKPENRLYDDAVFYAVAHSDRIFVETSESGAYFTAKRWLQEHGATGVIEYRKNNDNFGLKTTNIYVAK</sequence>
<comment type="caution">
    <text evidence="1">The sequence shown here is derived from an EMBL/GenBank/DDBJ whole genome shotgun (WGS) entry which is preliminary data.</text>
</comment>
<accession>A0A733G596</accession>
<evidence type="ECO:0000313" key="1">
    <source>
        <dbReference type="EMBL" id="HAE5578714.1"/>
    </source>
</evidence>
<organism evidence="1">
    <name type="scientific">Salmonella enterica subsp. enterica serovar Heidelberg</name>
    <dbReference type="NCBI Taxonomy" id="611"/>
    <lineage>
        <taxon>Bacteria</taxon>
        <taxon>Pseudomonadati</taxon>
        <taxon>Pseudomonadota</taxon>
        <taxon>Gammaproteobacteria</taxon>
        <taxon>Enterobacterales</taxon>
        <taxon>Enterobacteriaceae</taxon>
        <taxon>Salmonella</taxon>
    </lineage>
</organism>
<dbReference type="AlphaFoldDB" id="A0A733G596"/>
<reference evidence="1" key="2">
    <citation type="submission" date="2018-07" db="EMBL/GenBank/DDBJ databases">
        <authorList>
            <consortium name="NCBI Pathogen Detection Project"/>
        </authorList>
    </citation>
    <scope>NUCLEOTIDE SEQUENCE</scope>
    <source>
        <strain evidence="1">ID147255</strain>
    </source>
</reference>
<dbReference type="Pfam" id="PF13117">
    <property type="entry name" value="Cag12"/>
    <property type="match status" value="1"/>
</dbReference>
<name>A0A733G596_SALET</name>
<dbReference type="EMBL" id="DAASHT010000018">
    <property type="protein sequence ID" value="HAE5578714.1"/>
    <property type="molecule type" value="Genomic_DNA"/>
</dbReference>
<gene>
    <name evidence="1" type="ORF">G4J74_004633</name>
</gene>
<reference evidence="1" key="1">
    <citation type="journal article" date="2018" name="Genome Biol.">
        <title>SKESA: strategic k-mer extension for scrupulous assemblies.</title>
        <authorList>
            <person name="Souvorov A."/>
            <person name="Agarwala R."/>
            <person name="Lipman D.J."/>
        </authorList>
    </citation>
    <scope>NUCLEOTIDE SEQUENCE</scope>
    <source>
        <strain evidence="1">ID147255</strain>
    </source>
</reference>
<dbReference type="InterPro" id="IPR025264">
    <property type="entry name" value="Cag12"/>
</dbReference>
<proteinExistence type="predicted"/>
<protein>
    <submittedName>
        <fullName evidence="1">Conjugal transfer protein</fullName>
    </submittedName>
</protein>